<evidence type="ECO:0000313" key="5">
    <source>
        <dbReference type="EMBL" id="MDR6216039.1"/>
    </source>
</evidence>
<dbReference type="InterPro" id="IPR027417">
    <property type="entry name" value="P-loop_NTPase"/>
</dbReference>
<dbReference type="InterPro" id="IPR027785">
    <property type="entry name" value="UvrD-like_helicase_C"/>
</dbReference>
<sequence length="876" mass="94685">MLTLAKVVSAASAASYYEGGDDYYSEDGRAPSAWWGTGADALGLHGEVDSGDFRALLEGRLQDGTEMHRGGEGRTAGLDLTFSAPKSLSMQALIGGSTELLDAHQQAVTHALRYVQAELAAYRSTQNGETVSVRSQNVVAARFDHDLSRELDPQVHTHCVLLNVTQRPDGQWRALDAHALYEQQKLLGILYRAELAKRVQELGYGIRRTHQDGRFELAHITREQVEAFSTRSRAIDLALAAKGESRATASAEMREIAGLSTRRAKDASVRRDELRETWNAKAAALGVNWMPELRMAALERAEVETRTRESVDFAVAHLTERSAIVSRLAIAQEALAHGTGHLGLADVQVDIDRRLAGGEMLASADGRRLTTPGAQAMEQELLDIERRGKEALTTAIWEPQQGRLFEASAPAPAPAPAIAVHLTAGQRKAAELVLSTRNRVVGVQGLAGTGKTAMLRTVSANLGDGFKAVGLAPSAAAARELSAAGFEAMTIAGFLASGRALDERTLVVVDEAGMVSLRDMHALMAAVEEVGARAVLVGDTGQLKAVEAGAPFRQLQEQGMAVVRMADILRQQNDKLRAAVVDAAEGKVKDSLEKLEATVAEVPHSTERYERIARDYASRLPEERLQTLAVAGTNRARQAINQRIRQRLGLAGSGVAVDVLEGRDLTRAQVQSSLSYAAGDIVEALRHYDSIGLRRGDTAEVVETAPGCITLRRQDGQTVQWRPTAMPHVAVHRAEQREVAAGDRIRFTANDYGLGVVNGQVGTVESIDLAARELTVNVGLERSLTLDMKRPLRVDHAYCTTVHAAQGQTCDRVLVDADVSGAMANQSLYYVAISRARHGVTLYTDDKELLPRAMSRLDIKQAALDLHRPSSRGMSM</sequence>
<keyword evidence="1" id="KW-0547">Nucleotide-binding</keyword>
<dbReference type="PANTHER" id="PTHR43788:SF6">
    <property type="entry name" value="DNA HELICASE B"/>
    <property type="match status" value="1"/>
</dbReference>
<dbReference type="Proteomes" id="UP001267710">
    <property type="component" value="Unassembled WGS sequence"/>
</dbReference>
<dbReference type="InterPro" id="IPR014059">
    <property type="entry name" value="TraI/TrwC_relax"/>
</dbReference>
<evidence type="ECO:0000259" key="3">
    <source>
        <dbReference type="Pfam" id="PF08751"/>
    </source>
</evidence>
<proteinExistence type="predicted"/>
<accession>A0ABU1IIE6</accession>
<dbReference type="SUPFAM" id="SSF52540">
    <property type="entry name" value="P-loop containing nucleoside triphosphate hydrolases"/>
    <property type="match status" value="2"/>
</dbReference>
<reference evidence="5 6" key="1">
    <citation type="submission" date="2023-08" db="EMBL/GenBank/DDBJ databases">
        <title>Functional and genomic diversity of the sorghum phyllosphere microbiome.</title>
        <authorList>
            <person name="Shade A."/>
        </authorList>
    </citation>
    <scope>NUCLEOTIDE SEQUENCE [LARGE SCALE GENOMIC DNA]</scope>
    <source>
        <strain evidence="5 6">SORGH_AS_0335</strain>
    </source>
</reference>
<evidence type="ECO:0000256" key="2">
    <source>
        <dbReference type="ARBA" id="ARBA00022840"/>
    </source>
</evidence>
<dbReference type="CDD" id="cd18809">
    <property type="entry name" value="SF1_C_RecD"/>
    <property type="match status" value="1"/>
</dbReference>
<feature type="domain" description="UvrD-like helicase C-terminal" evidence="4">
    <location>
        <begin position="796"/>
        <end position="843"/>
    </location>
</feature>
<dbReference type="SUPFAM" id="SSF55464">
    <property type="entry name" value="Origin of replication-binding domain, RBD-like"/>
    <property type="match status" value="1"/>
</dbReference>
<protein>
    <submittedName>
        <fullName evidence="5">Conjugative relaxase-like TrwC/TraI family protein</fullName>
    </submittedName>
</protein>
<keyword evidence="6" id="KW-1185">Reference proteome</keyword>
<name>A0ABU1IIE6_9BURK</name>
<comment type="caution">
    <text evidence="5">The sequence shown here is derived from an EMBL/GenBank/DDBJ whole genome shotgun (WGS) entry which is preliminary data.</text>
</comment>
<dbReference type="RefSeq" id="WP_309831143.1">
    <property type="nucleotide sequence ID" value="NZ_JAVIZX010000001.1"/>
</dbReference>
<dbReference type="PANTHER" id="PTHR43788">
    <property type="entry name" value="DNA2/NAM7 HELICASE FAMILY MEMBER"/>
    <property type="match status" value="1"/>
</dbReference>
<dbReference type="InterPro" id="IPR050534">
    <property type="entry name" value="Coronavir_polyprotein_1ab"/>
</dbReference>
<dbReference type="Pfam" id="PF13538">
    <property type="entry name" value="UvrD_C_2"/>
    <property type="match status" value="1"/>
</dbReference>
<organism evidence="5 6">
    <name type="scientific">Paracidovorax wautersii</name>
    <dbReference type="NCBI Taxonomy" id="1177982"/>
    <lineage>
        <taxon>Bacteria</taxon>
        <taxon>Pseudomonadati</taxon>
        <taxon>Pseudomonadota</taxon>
        <taxon>Betaproteobacteria</taxon>
        <taxon>Burkholderiales</taxon>
        <taxon>Comamonadaceae</taxon>
        <taxon>Paracidovorax</taxon>
    </lineage>
</organism>
<keyword evidence="2" id="KW-0067">ATP-binding</keyword>
<evidence type="ECO:0000256" key="1">
    <source>
        <dbReference type="ARBA" id="ARBA00022741"/>
    </source>
</evidence>
<gene>
    <name evidence="5" type="ORF">QE399_003728</name>
</gene>
<dbReference type="Pfam" id="PF13604">
    <property type="entry name" value="AAA_30"/>
    <property type="match status" value="1"/>
</dbReference>
<dbReference type="NCBIfam" id="NF041492">
    <property type="entry name" value="MobF"/>
    <property type="match status" value="1"/>
</dbReference>
<dbReference type="NCBIfam" id="TIGR02686">
    <property type="entry name" value="relax_trwC"/>
    <property type="match status" value="1"/>
</dbReference>
<dbReference type="Gene3D" id="3.40.50.300">
    <property type="entry name" value="P-loop containing nucleotide triphosphate hydrolases"/>
    <property type="match status" value="2"/>
</dbReference>
<evidence type="ECO:0000259" key="4">
    <source>
        <dbReference type="Pfam" id="PF13538"/>
    </source>
</evidence>
<feature type="domain" description="TrwC relaxase" evidence="3">
    <location>
        <begin position="11"/>
        <end position="284"/>
    </location>
</feature>
<dbReference type="Pfam" id="PF08751">
    <property type="entry name" value="TrwC"/>
    <property type="match status" value="1"/>
</dbReference>
<dbReference type="InterPro" id="IPR014862">
    <property type="entry name" value="TrwC"/>
</dbReference>
<dbReference type="EMBL" id="JAVIZX010000001">
    <property type="protein sequence ID" value="MDR6216039.1"/>
    <property type="molecule type" value="Genomic_DNA"/>
</dbReference>
<dbReference type="Gene3D" id="2.30.30.940">
    <property type="match status" value="1"/>
</dbReference>
<evidence type="ECO:0000313" key="6">
    <source>
        <dbReference type="Proteomes" id="UP001267710"/>
    </source>
</evidence>